<dbReference type="PANTHER" id="PTHR48228:SF7">
    <property type="entry name" value="FATTY ACYL-COA TRANSFERASE RV3272-RELATED"/>
    <property type="match status" value="1"/>
</dbReference>
<sequence length="361" mass="39486">MGILAGYKVVEFSRYPAGSILGMLLADQGADVHKIEPLGGDPSRGTEEFAVWNRGKFSSLSTYSKNTVVHFANGADIVIECLDASEKTALGLTFVSLSQITADKEPVVVSIPAFQEDHPLGWLPAREGLVAASSGVYALNPSGDDPVPEEGPSFHELYYASTFAAITAAPAVTAALLYRGKTGKGQQITVPIHDSMYQGMGTALVRHSQRPHGRQEGHPVIARFYRCRDGRWININIAIPRFLAPFLEAIGHLDWLDHLTDNKLLNSDGDLLEEWNQKFEEIWTERTALEWETFMEHIGVPGTACRTVDEWLDEPQASDSGAVVQINDPIFGRMKQPGLLVKTHGNLGQVKTPAPEMPGDN</sequence>
<reference evidence="1" key="1">
    <citation type="submission" date="2018-05" db="EMBL/GenBank/DDBJ databases">
        <authorList>
            <person name="Lanie J.A."/>
            <person name="Ng W.-L."/>
            <person name="Kazmierczak K.M."/>
            <person name="Andrzejewski T.M."/>
            <person name="Davidsen T.M."/>
            <person name="Wayne K.J."/>
            <person name="Tettelin H."/>
            <person name="Glass J.I."/>
            <person name="Rusch D."/>
            <person name="Podicherti R."/>
            <person name="Tsui H.-C.T."/>
            <person name="Winkler M.E."/>
        </authorList>
    </citation>
    <scope>NUCLEOTIDE SEQUENCE</scope>
</reference>
<gene>
    <name evidence="1" type="ORF">METZ01_LOCUS71943</name>
</gene>
<dbReference type="AlphaFoldDB" id="A0A381TTC0"/>
<evidence type="ECO:0000313" key="1">
    <source>
        <dbReference type="EMBL" id="SVA19089.1"/>
    </source>
</evidence>
<organism evidence="1">
    <name type="scientific">marine metagenome</name>
    <dbReference type="NCBI Taxonomy" id="408172"/>
    <lineage>
        <taxon>unclassified sequences</taxon>
        <taxon>metagenomes</taxon>
        <taxon>ecological metagenomes</taxon>
    </lineage>
</organism>
<dbReference type="GO" id="GO:0003824">
    <property type="term" value="F:catalytic activity"/>
    <property type="evidence" value="ECO:0007669"/>
    <property type="project" value="InterPro"/>
</dbReference>
<dbReference type="InterPro" id="IPR003673">
    <property type="entry name" value="CoA-Trfase_fam_III"/>
</dbReference>
<dbReference type="InterPro" id="IPR023606">
    <property type="entry name" value="CoA-Trfase_III_dom_1_sf"/>
</dbReference>
<dbReference type="SUPFAM" id="SSF89796">
    <property type="entry name" value="CoA-transferase family III (CaiB/BaiF)"/>
    <property type="match status" value="1"/>
</dbReference>
<dbReference type="Gene3D" id="3.40.50.10540">
    <property type="entry name" value="Crotonobetainyl-coa:carnitine coa-transferase, domain 1"/>
    <property type="match status" value="1"/>
</dbReference>
<dbReference type="InterPro" id="IPR050509">
    <property type="entry name" value="CoA-transferase_III"/>
</dbReference>
<accession>A0A381TTC0</accession>
<dbReference type="PANTHER" id="PTHR48228">
    <property type="entry name" value="SUCCINYL-COA--D-CITRAMALATE COA-TRANSFERASE"/>
    <property type="match status" value="1"/>
</dbReference>
<name>A0A381TTC0_9ZZZZ</name>
<dbReference type="InterPro" id="IPR044855">
    <property type="entry name" value="CoA-Trfase_III_dom3_sf"/>
</dbReference>
<dbReference type="Pfam" id="PF02515">
    <property type="entry name" value="CoA_transf_3"/>
    <property type="match status" value="1"/>
</dbReference>
<proteinExistence type="predicted"/>
<evidence type="ECO:0008006" key="2">
    <source>
        <dbReference type="Google" id="ProtNLM"/>
    </source>
</evidence>
<protein>
    <recommendedName>
        <fullName evidence="2">CoA transferase</fullName>
    </recommendedName>
</protein>
<dbReference type="EMBL" id="UINC01005104">
    <property type="protein sequence ID" value="SVA19089.1"/>
    <property type="molecule type" value="Genomic_DNA"/>
</dbReference>
<dbReference type="Gene3D" id="3.30.1540.10">
    <property type="entry name" value="formyl-coa transferase, domain 3"/>
    <property type="match status" value="1"/>
</dbReference>